<comment type="subcellular location">
    <subcellularLocation>
        <location evidence="1">Mitochondrion</location>
    </subcellularLocation>
</comment>
<dbReference type="InterPro" id="IPR052405">
    <property type="entry name" value="Mito_Transl_Release_Factor"/>
</dbReference>
<dbReference type="Proteomes" id="UP000095009">
    <property type="component" value="Unassembled WGS sequence"/>
</dbReference>
<keyword evidence="4" id="KW-0496">Mitochondrion</keyword>
<feature type="domain" description="Prokaryotic-type class I peptide chain release factors" evidence="5">
    <location>
        <begin position="47"/>
        <end position="148"/>
    </location>
</feature>
<gene>
    <name evidence="6" type="ORF">NADFUDRAFT_79531</name>
</gene>
<reference evidence="6 7" key="1">
    <citation type="journal article" date="2016" name="Proc. Natl. Acad. Sci. U.S.A.">
        <title>Comparative genomics of biotechnologically important yeasts.</title>
        <authorList>
            <person name="Riley R."/>
            <person name="Haridas S."/>
            <person name="Wolfe K.H."/>
            <person name="Lopes M.R."/>
            <person name="Hittinger C.T."/>
            <person name="Goeker M."/>
            <person name="Salamov A.A."/>
            <person name="Wisecaver J.H."/>
            <person name="Long T.M."/>
            <person name="Calvey C.H."/>
            <person name="Aerts A.L."/>
            <person name="Barry K.W."/>
            <person name="Choi C."/>
            <person name="Clum A."/>
            <person name="Coughlan A.Y."/>
            <person name="Deshpande S."/>
            <person name="Douglass A.P."/>
            <person name="Hanson S.J."/>
            <person name="Klenk H.-P."/>
            <person name="LaButti K.M."/>
            <person name="Lapidus A."/>
            <person name="Lindquist E.A."/>
            <person name="Lipzen A.M."/>
            <person name="Meier-Kolthoff J.P."/>
            <person name="Ohm R.A."/>
            <person name="Otillar R.P."/>
            <person name="Pangilinan J.L."/>
            <person name="Peng Y."/>
            <person name="Rokas A."/>
            <person name="Rosa C.A."/>
            <person name="Scheuner C."/>
            <person name="Sibirny A.A."/>
            <person name="Slot J.C."/>
            <person name="Stielow J.B."/>
            <person name="Sun H."/>
            <person name="Kurtzman C.P."/>
            <person name="Blackwell M."/>
            <person name="Grigoriev I.V."/>
            <person name="Jeffries T.W."/>
        </authorList>
    </citation>
    <scope>NUCLEOTIDE SEQUENCE [LARGE SCALE GENOMIC DNA]</scope>
    <source>
        <strain evidence="6 7">DSM 6958</strain>
    </source>
</reference>
<accession>A0A1E3PIF8</accession>
<dbReference type="FunFam" id="3.30.160.20:FF:000065">
    <property type="entry name" value="Peptidyl-tRNA hydrolase domain protein"/>
    <property type="match status" value="1"/>
</dbReference>
<proteinExistence type="inferred from homology"/>
<dbReference type="OrthoDB" id="277888at2759"/>
<dbReference type="GO" id="GO:0005739">
    <property type="term" value="C:mitochondrion"/>
    <property type="evidence" value="ECO:0007669"/>
    <property type="project" value="UniProtKB-SubCell"/>
</dbReference>
<comment type="similarity">
    <text evidence="2">Belongs to the prokaryotic/mitochondrial release factor family.</text>
</comment>
<dbReference type="EMBL" id="KV454411">
    <property type="protein sequence ID" value="ODQ64647.1"/>
    <property type="molecule type" value="Genomic_DNA"/>
</dbReference>
<dbReference type="PANTHER" id="PTHR46203">
    <property type="entry name" value="PROBABLE PEPTIDE CHAIN RELEASE FACTOR C12ORF65"/>
    <property type="match status" value="1"/>
</dbReference>
<sequence length="327" mass="38155">MLTALKKSVTNRAGCFSQRFVAISVIQLRQYANNKTKPKNFPPRKVIPEDEIQEAFIKGGGKGGQKINKTSSKVQLTHIPTGIVVNSQYTRSQLQNRKEARRILYDRVEQHLNPDHNRIDMILTWKKSLAKKSLAKKVKKYSKHKYEVILKKSDGIFGDIYSKILNDIIALRHQEEIKLKYGSQYSANQRDEFIDSIKLELSQSQQEYIAYLQAAMRNEIALLINALKSEKKPLDEDIFDFVDTEEDVEILDVKYGKFVDSHVDLIIYEANRMNMEDLFGTTNFTSEQGQEYMRRWSRTLTEHQQKLLLEFRCLHLIRVYNICTIDK</sequence>
<dbReference type="Pfam" id="PF00472">
    <property type="entry name" value="RF-1"/>
    <property type="match status" value="1"/>
</dbReference>
<protein>
    <recommendedName>
        <fullName evidence="5">Prokaryotic-type class I peptide chain release factors domain-containing protein</fullName>
    </recommendedName>
</protein>
<dbReference type="GO" id="GO:0003747">
    <property type="term" value="F:translation release factor activity"/>
    <property type="evidence" value="ECO:0007669"/>
    <property type="project" value="InterPro"/>
</dbReference>
<evidence type="ECO:0000313" key="6">
    <source>
        <dbReference type="EMBL" id="ODQ64647.1"/>
    </source>
</evidence>
<dbReference type="GO" id="GO:0032543">
    <property type="term" value="P:mitochondrial translation"/>
    <property type="evidence" value="ECO:0007669"/>
    <property type="project" value="UniProtKB-ARBA"/>
</dbReference>
<dbReference type="Gene3D" id="3.30.160.20">
    <property type="match status" value="1"/>
</dbReference>
<evidence type="ECO:0000313" key="7">
    <source>
        <dbReference type="Proteomes" id="UP000095009"/>
    </source>
</evidence>
<name>A0A1E3PIF8_9ASCO</name>
<keyword evidence="3" id="KW-0809">Transit peptide</keyword>
<dbReference type="InterPro" id="IPR045853">
    <property type="entry name" value="Pep_chain_release_fac_I_sf"/>
</dbReference>
<evidence type="ECO:0000256" key="2">
    <source>
        <dbReference type="ARBA" id="ARBA00010835"/>
    </source>
</evidence>
<dbReference type="SUPFAM" id="SSF75620">
    <property type="entry name" value="Release factor"/>
    <property type="match status" value="1"/>
</dbReference>
<keyword evidence="7" id="KW-1185">Reference proteome</keyword>
<dbReference type="AlphaFoldDB" id="A0A1E3PIF8"/>
<organism evidence="6 7">
    <name type="scientific">Nadsonia fulvescens var. elongata DSM 6958</name>
    <dbReference type="NCBI Taxonomy" id="857566"/>
    <lineage>
        <taxon>Eukaryota</taxon>
        <taxon>Fungi</taxon>
        <taxon>Dikarya</taxon>
        <taxon>Ascomycota</taxon>
        <taxon>Saccharomycotina</taxon>
        <taxon>Dipodascomycetes</taxon>
        <taxon>Dipodascales</taxon>
        <taxon>Dipodascales incertae sedis</taxon>
        <taxon>Nadsonia</taxon>
    </lineage>
</organism>
<dbReference type="InterPro" id="IPR000352">
    <property type="entry name" value="Pep_chain_release_fac_I"/>
</dbReference>
<evidence type="ECO:0000259" key="5">
    <source>
        <dbReference type="Pfam" id="PF00472"/>
    </source>
</evidence>
<dbReference type="PANTHER" id="PTHR46203:SF1">
    <property type="entry name" value="MITOCHONDRIAL TRANSLATION RELEASE FACTOR IN RESCUE"/>
    <property type="match status" value="1"/>
</dbReference>
<evidence type="ECO:0000256" key="1">
    <source>
        <dbReference type="ARBA" id="ARBA00004173"/>
    </source>
</evidence>
<evidence type="ECO:0000256" key="3">
    <source>
        <dbReference type="ARBA" id="ARBA00022946"/>
    </source>
</evidence>
<dbReference type="STRING" id="857566.A0A1E3PIF8"/>
<evidence type="ECO:0000256" key="4">
    <source>
        <dbReference type="ARBA" id="ARBA00023128"/>
    </source>
</evidence>